<sequence length="350" mass="41988">MKIKLPDLKKYAFNNRLDKTIYLGIETNILCVEDRINDISNFYSSKYNKKINDLTAILYIGKVIFQEEKNNLFPKFIASNFDINFEKLNNFWLNEITNNKVQYFRQNNNIILSKEQIYSYFDDLHSKNINLIKNYFNKIYENSGITALIYDKNNHKNDILNQLDTLSKQDYKITFSDELFYEYLVWSLNDFLIPYFSGKFQDENELLFNAGAYTTYKELYQKQINLIPNPYYGENSNIPFIDFFYTNINPLKYGVGYIEGYLKFFKHYPNSKFLKKMPPIKGYKFYSPNINHDGKILSSNKGKFYFSLAENPQIFIYFFQKYYPKICNLPKHWNEIMFQKLKLNIPNEEL</sequence>
<name>A0A5L4NQ29_CAMLA</name>
<dbReference type="Proteomes" id="UP000559808">
    <property type="component" value="Unassembled WGS sequence"/>
</dbReference>
<protein>
    <submittedName>
        <fullName evidence="1">Uncharacterized protein</fullName>
    </submittedName>
</protein>
<reference evidence="1 2" key="1">
    <citation type="submission" date="2018-05" db="EMBL/GenBank/DDBJ databases">
        <authorList>
            <consortium name="PulseNet: The National Subtyping Network for Foodborne Disease Surveillance"/>
            <person name="Tarr C.L."/>
            <person name="Trees E."/>
            <person name="Katz L.S."/>
            <person name="Carleton-Romer H.A."/>
            <person name="Stroika S."/>
            <person name="Kucerova Z."/>
            <person name="Roache K.F."/>
            <person name="Sabol A.L."/>
            <person name="Besser J."/>
            <person name="Gerner-Smidt P."/>
        </authorList>
    </citation>
    <scope>NUCLEOTIDE SEQUENCE [LARGE SCALE GENOMIC DNA]</scope>
    <source>
        <strain evidence="1 2">D6489</strain>
    </source>
</reference>
<gene>
    <name evidence="1" type="ORF">YZ34_07700</name>
</gene>
<comment type="caution">
    <text evidence="1">The sequence shown here is derived from an EMBL/GenBank/DDBJ whole genome shotgun (WGS) entry which is preliminary data.</text>
</comment>
<dbReference type="AlphaFoldDB" id="A0A5L4NQ29"/>
<evidence type="ECO:0000313" key="2">
    <source>
        <dbReference type="Proteomes" id="UP000559808"/>
    </source>
</evidence>
<accession>A0A5L4NQ29</accession>
<organism evidence="1 2">
    <name type="scientific">Campylobacter lari</name>
    <dbReference type="NCBI Taxonomy" id="201"/>
    <lineage>
        <taxon>Bacteria</taxon>
        <taxon>Pseudomonadati</taxon>
        <taxon>Campylobacterota</taxon>
        <taxon>Epsilonproteobacteria</taxon>
        <taxon>Campylobacterales</taxon>
        <taxon>Campylobacteraceae</taxon>
        <taxon>Campylobacter</taxon>
    </lineage>
</organism>
<proteinExistence type="predicted"/>
<dbReference type="EMBL" id="AABOWU010000022">
    <property type="protein sequence ID" value="EAI3914888.1"/>
    <property type="molecule type" value="Genomic_DNA"/>
</dbReference>
<evidence type="ECO:0000313" key="1">
    <source>
        <dbReference type="EMBL" id="EAI3914888.1"/>
    </source>
</evidence>